<dbReference type="Proteomes" id="UP000314294">
    <property type="component" value="Unassembled WGS sequence"/>
</dbReference>
<gene>
    <name evidence="1" type="ORF">EYF80_056355</name>
</gene>
<proteinExistence type="predicted"/>
<reference evidence="1 2" key="1">
    <citation type="submission" date="2019-03" db="EMBL/GenBank/DDBJ databases">
        <title>First draft genome of Liparis tanakae, snailfish: a comprehensive survey of snailfish specific genes.</title>
        <authorList>
            <person name="Kim W."/>
            <person name="Song I."/>
            <person name="Jeong J.-H."/>
            <person name="Kim D."/>
            <person name="Kim S."/>
            <person name="Ryu S."/>
            <person name="Song J.Y."/>
            <person name="Lee S.K."/>
        </authorList>
    </citation>
    <scope>NUCLEOTIDE SEQUENCE [LARGE SCALE GENOMIC DNA]</scope>
    <source>
        <tissue evidence="1">Muscle</tissue>
    </source>
</reference>
<protein>
    <submittedName>
        <fullName evidence="1">Uncharacterized protein</fullName>
    </submittedName>
</protein>
<sequence>MPSSWPLRPWAIFDRSLTRRSKMLAAFKWTLKWESSVRKMASESSNTSGTEETPFLDSATHRYCLMAFTNIS</sequence>
<dbReference type="EMBL" id="SRLO01002231">
    <property type="protein sequence ID" value="TNN33484.1"/>
    <property type="molecule type" value="Genomic_DNA"/>
</dbReference>
<comment type="caution">
    <text evidence="1">The sequence shown here is derived from an EMBL/GenBank/DDBJ whole genome shotgun (WGS) entry which is preliminary data.</text>
</comment>
<evidence type="ECO:0000313" key="1">
    <source>
        <dbReference type="EMBL" id="TNN33484.1"/>
    </source>
</evidence>
<name>A0A4Z2EYP4_9TELE</name>
<organism evidence="1 2">
    <name type="scientific">Liparis tanakae</name>
    <name type="common">Tanaka's snailfish</name>
    <dbReference type="NCBI Taxonomy" id="230148"/>
    <lineage>
        <taxon>Eukaryota</taxon>
        <taxon>Metazoa</taxon>
        <taxon>Chordata</taxon>
        <taxon>Craniata</taxon>
        <taxon>Vertebrata</taxon>
        <taxon>Euteleostomi</taxon>
        <taxon>Actinopterygii</taxon>
        <taxon>Neopterygii</taxon>
        <taxon>Teleostei</taxon>
        <taxon>Neoteleostei</taxon>
        <taxon>Acanthomorphata</taxon>
        <taxon>Eupercaria</taxon>
        <taxon>Perciformes</taxon>
        <taxon>Cottioidei</taxon>
        <taxon>Cottales</taxon>
        <taxon>Liparidae</taxon>
        <taxon>Liparis</taxon>
    </lineage>
</organism>
<keyword evidence="2" id="KW-1185">Reference proteome</keyword>
<evidence type="ECO:0000313" key="2">
    <source>
        <dbReference type="Proteomes" id="UP000314294"/>
    </source>
</evidence>
<accession>A0A4Z2EYP4</accession>
<dbReference type="AlphaFoldDB" id="A0A4Z2EYP4"/>